<evidence type="ECO:0000313" key="1">
    <source>
        <dbReference type="EMBL" id="EIY49989.1"/>
    </source>
</evidence>
<dbReference type="SMART" id="SM00710">
    <property type="entry name" value="PbH1"/>
    <property type="match status" value="6"/>
</dbReference>
<dbReference type="Gene3D" id="2.160.20.10">
    <property type="entry name" value="Single-stranded right-handed beta-helix, Pectin lyase-like"/>
    <property type="match status" value="1"/>
</dbReference>
<dbReference type="EMBL" id="AGXS01000016">
    <property type="protein sequence ID" value="EIY49989.1"/>
    <property type="molecule type" value="Genomic_DNA"/>
</dbReference>
<keyword evidence="2" id="KW-1185">Reference proteome</keyword>
<gene>
    <name evidence="1" type="ORF">HMPREF1068_02548</name>
</gene>
<sequence length="687" mass="78317">MEYNYKLLSKDLSFASQVIQSHTIYEIKDIFPVNNFTMPNDFILMFTGGLLVIEGTLTGNYTKIECGLYRCFSGNINLNGKWIISEAYPQWFGAIGDGETDDTFAIRYLFVNANCYNKISFPNMNYLFSNIDITKQCYIDFNGSHLICLSLGYSKNFFTIYANNCIIENFIIDGNSESISISNGGHTFAVYGNNNIFRNGKISNSVQDSFWLYAGLYNGIEYLADNTLIENIAINYPRRNGVTQLYDSQIFKSSIIIRGCRFYNINGVGEAIQLSYCKNVLSENNYIKGWNVQQSLVYIKYANIINSIYEGYGDDDTNINDHIDLTFSENINISKCLFKNRPLGIAINPSNTSKKTQISECRFYDNQGIVSFKNYNDIKINNCSFYGCRSAISGKNVKLFSILNNYFEECFVCMYISCDDIDNDSPSNLKLICNIQNNVSVRCGNAFLQCEPYIGHFELISIVQNTIINLHQFNIKPDYKSWQNNNYNPLEQVPGAIAIYALGSATSINSINLLEILNNKYIQEQLYSPHIAGSGIYTFSKLSSCDDIVFKNNTVNNINLPLYIDYPERLKKIITDYYYESEEIDLSSGKVFNARCISVVNSLNTPFAIYISYTENSSNDTGINISFCDGITNTEKISYITEQEKSTEYQKFIYTNNHISKYRHLKINCLCNKTGSGKIIIRVYYID</sequence>
<dbReference type="InterPro" id="IPR011050">
    <property type="entry name" value="Pectin_lyase_fold/virulence"/>
</dbReference>
<accession>I9GSI6</accession>
<dbReference type="PATRIC" id="fig|997884.3.peg.2618"/>
<dbReference type="InterPro" id="IPR006626">
    <property type="entry name" value="PbH1"/>
</dbReference>
<dbReference type="SUPFAM" id="SSF51126">
    <property type="entry name" value="Pectin lyase-like"/>
    <property type="match status" value="1"/>
</dbReference>
<protein>
    <recommendedName>
        <fullName evidence="3">Right handed beta helix domain-containing protein</fullName>
    </recommendedName>
</protein>
<reference evidence="1 2" key="1">
    <citation type="submission" date="2012-02" db="EMBL/GenBank/DDBJ databases">
        <title>The Genome Sequence of Bacteroides nordii CL02T12C05.</title>
        <authorList>
            <consortium name="The Broad Institute Genome Sequencing Platform"/>
            <person name="Earl A."/>
            <person name="Ward D."/>
            <person name="Feldgarden M."/>
            <person name="Gevers D."/>
            <person name="Zitomersky N.L."/>
            <person name="Coyne M.J."/>
            <person name="Comstock L.E."/>
            <person name="Young S.K."/>
            <person name="Zeng Q."/>
            <person name="Gargeya S."/>
            <person name="Fitzgerald M."/>
            <person name="Haas B."/>
            <person name="Abouelleil A."/>
            <person name="Alvarado L."/>
            <person name="Arachchi H.M."/>
            <person name="Berlin A."/>
            <person name="Chapman S.B."/>
            <person name="Gearin G."/>
            <person name="Goldberg J."/>
            <person name="Griggs A."/>
            <person name="Gujja S."/>
            <person name="Hansen M."/>
            <person name="Heiman D."/>
            <person name="Howarth C."/>
            <person name="Larimer J."/>
            <person name="Lui A."/>
            <person name="MacDonald P.J.P."/>
            <person name="McCowen C."/>
            <person name="Montmayeur A."/>
            <person name="Murphy C."/>
            <person name="Neiman D."/>
            <person name="Pearson M."/>
            <person name="Priest M."/>
            <person name="Roberts A."/>
            <person name="Saif S."/>
            <person name="Shea T."/>
            <person name="Sisk P."/>
            <person name="Stolte C."/>
            <person name="Sykes S."/>
            <person name="Wortman J."/>
            <person name="Nusbaum C."/>
            <person name="Birren B."/>
        </authorList>
    </citation>
    <scope>NUCLEOTIDE SEQUENCE [LARGE SCALE GENOMIC DNA]</scope>
    <source>
        <strain evidence="1 2">CL02T12C05</strain>
    </source>
</reference>
<evidence type="ECO:0008006" key="3">
    <source>
        <dbReference type="Google" id="ProtNLM"/>
    </source>
</evidence>
<comment type="caution">
    <text evidence="1">The sequence shown here is derived from an EMBL/GenBank/DDBJ whole genome shotgun (WGS) entry which is preliminary data.</text>
</comment>
<name>I9GSI6_9BACE</name>
<proteinExistence type="predicted"/>
<dbReference type="RefSeq" id="WP_007485631.1">
    <property type="nucleotide sequence ID" value="NZ_JH724314.1"/>
</dbReference>
<dbReference type="InterPro" id="IPR012334">
    <property type="entry name" value="Pectin_lyas_fold"/>
</dbReference>
<dbReference type="Proteomes" id="UP000003089">
    <property type="component" value="Unassembled WGS sequence"/>
</dbReference>
<dbReference type="STRING" id="997884.HMPREF1068_02548"/>
<dbReference type="HOGENOM" id="CLU_400462_0_0_10"/>
<evidence type="ECO:0000313" key="2">
    <source>
        <dbReference type="Proteomes" id="UP000003089"/>
    </source>
</evidence>
<organism evidence="1 2">
    <name type="scientific">Bacteroides nordii CL02T12C05</name>
    <dbReference type="NCBI Taxonomy" id="997884"/>
    <lineage>
        <taxon>Bacteria</taxon>
        <taxon>Pseudomonadati</taxon>
        <taxon>Bacteroidota</taxon>
        <taxon>Bacteroidia</taxon>
        <taxon>Bacteroidales</taxon>
        <taxon>Bacteroidaceae</taxon>
        <taxon>Bacteroides</taxon>
    </lineage>
</organism>
<dbReference type="AlphaFoldDB" id="I9GSI6"/>